<dbReference type="InterPro" id="IPR026054">
    <property type="entry name" value="Nucleoporin"/>
</dbReference>
<feature type="compositionally biased region" description="Acidic residues" evidence="4">
    <location>
        <begin position="970"/>
        <end position="982"/>
    </location>
</feature>
<feature type="compositionally biased region" description="Low complexity" evidence="4">
    <location>
        <begin position="1426"/>
        <end position="1438"/>
    </location>
</feature>
<feature type="compositionally biased region" description="Polar residues" evidence="4">
    <location>
        <begin position="989"/>
        <end position="999"/>
    </location>
</feature>
<gene>
    <name evidence="6" type="ORF">VE01_10841</name>
</gene>
<dbReference type="GO" id="GO:0006606">
    <property type="term" value="P:protein import into nucleus"/>
    <property type="evidence" value="ECO:0007669"/>
    <property type="project" value="TreeGrafter"/>
</dbReference>
<feature type="compositionally biased region" description="Pro residues" evidence="4">
    <location>
        <begin position="1041"/>
        <end position="1052"/>
    </location>
</feature>
<feature type="compositionally biased region" description="Basic and acidic residues" evidence="4">
    <location>
        <begin position="840"/>
        <end position="850"/>
    </location>
</feature>
<sequence>MAFSFGNASQTASGSGQAQIGPDLLDIQTEALGFLAIAGEAKLQLLPSPWPSTNLPPPTSSLMSIAPKKGLVAAAGPDCVILATTESIRKAYEGPRIGESHTRPFHAQLTLPMPMRLSQVTFTADETYLVLSAEVGGGLAVYEVQNLMNGSQASSFEMSTNSAPLRAAVPNPTPEKGELLAIVTMDGKLMVANLKERNFISGATGQILKEGVSCISWSVKGKQLVAGLIDGSAFQMTPEGVAKAQIPRPPGVDPGYHVSSITWLENDVFMMVHNPSNIDANNAPTSVFHLVTRLPKSTEHIFQKLADPAPNFGLNRSPPYHFLLRLRDFPPNLRDLIIVSSTASTDIGLFTRSAVPLVSDKPADKVTDVFTMTEMSDDSRRAQLPVNEAMEDTSPIGAILDLSSRESVPRPIPSDEMDESRTPLPALLVLNNEGVLASWWVVYSESVRQGTSYPGLVAAAASQPGGAMQPLSSSQNAPSVPGFNQTFGSPSNVGSAFGATNKPASSFGSGTAFGGQPNKPSGWPSTSSGPVATTGPAFGAPSFGTPATPAFGGPKFGTPTFGNAASPASGGVAFGNSALPGSRPSPWSAAASGAPATTFGQPSGLGVAGTTGLGTAKPPGSVFGSGGGLAAPATGGFASFASNGGFAAVGTSQKDQGNIFATKSESTSFSLSPKTVDNTSSFGFNGGTPAAPLRGTFGSQGFTLGSTFKPDSSRKDDGQGTGKAGSGPFFGGGFGKALGEAQVSPIVSSPEATMDDTTDLGQEPTVAPKDTVTEPIIKTDEGLLGTGPAITAPKFQFPTSQPKAIGPGGPAPKPTNTTAPNVQIPSSTSFSFGPPVGSTESKDTASHTRESAPVSESIPVSKPRLPSSNDVSQNLPNVTKAERPSAVASQESQRVSDAHVPAKSQLDAPLPPDFINLPKPPATQTLNPDKPQQSKSLPFQQADLTPPLHVPFSPGEGPGSDYSDVGDQSYSDDEEKSDEDSANEIANADGNTPGLTPESSFDKPNYANRGNAAFATGPLSGHQPPSRSLFGEIGNRNTPVLAPPKPESPRSPSPIRSSVPTRLLGRPDASRSVSAPIAASQILGARAAPISSNAFGKAGEYGEEEARRRTEASKKKEAEESQALVDIEDDRMQDFLSRDVEGTTRLDEFVAHQDYVGGADKDSIPFQVEAVYRDINSMIDTLGVNSHTVRSFTKGHTEHYKDAGRERADLEGDETWCLGEIENLSSIIEKDLLRELQQGCIKDVDSKLQLCSNFVKELVKLRTRTEDALIVITSSRDQDHININRSQPLTAEQIAQQHDLRKDLAHFQKLLGDAEEQLIMLRANISSFTGSGGKSGPGPTTEAVMRTIVKMTAMAEKRSGDVDVIENQMRRLRFSSVTSNDRNSPEGSPFASPTKSAMRHNTTFAKSGRPYTPDGTQKGSRALHMSLSSSTRSQNQSTPPRKKLEGFTEEDKSTIKCSFSRKREVTDKLKLALERSKTKVRPMEDE</sequence>
<reference evidence="6 7" key="1">
    <citation type="submission" date="2016-03" db="EMBL/GenBank/DDBJ databases">
        <title>Comparative genomics of Pseudogymnoascus destructans, the fungus causing white-nose syndrome of bats.</title>
        <authorList>
            <person name="Palmer J.M."/>
            <person name="Drees K.P."/>
            <person name="Foster J.T."/>
            <person name="Lindner D.L."/>
        </authorList>
    </citation>
    <scope>NUCLEOTIDE SEQUENCE [LARGE SCALE GENOMIC DNA]</scope>
    <source>
        <strain evidence="6 7">UAMH 10579</strain>
    </source>
</reference>
<evidence type="ECO:0000313" key="6">
    <source>
        <dbReference type="EMBL" id="PQM43945.1"/>
    </source>
</evidence>
<feature type="compositionally biased region" description="Gly residues" evidence="4">
    <location>
        <begin position="719"/>
        <end position="735"/>
    </location>
</feature>
<dbReference type="SUPFAM" id="SSF117289">
    <property type="entry name" value="Nucleoporin domain"/>
    <property type="match status" value="1"/>
</dbReference>
<evidence type="ECO:0000256" key="1">
    <source>
        <dbReference type="ARBA" id="ARBA00004123"/>
    </source>
</evidence>
<feature type="region of interest" description="Disordered" evidence="4">
    <location>
        <begin position="1375"/>
        <end position="1454"/>
    </location>
</feature>
<feature type="compositionally biased region" description="Basic and acidic residues" evidence="4">
    <location>
        <begin position="1442"/>
        <end position="1454"/>
    </location>
</feature>
<feature type="compositionally biased region" description="Polar residues" evidence="4">
    <location>
        <begin position="701"/>
        <end position="710"/>
    </location>
</feature>
<dbReference type="PANTHER" id="PTHR23193:SF23">
    <property type="entry name" value="NUCLEAR PORE COMPLEX PROTEIN NUP153"/>
    <property type="match status" value="1"/>
</dbReference>
<dbReference type="FunFam" id="2.130.10.10:FF:000645">
    <property type="entry name" value="Putative nuclear pore complex subunit Nup159"/>
    <property type="match status" value="1"/>
</dbReference>
<feature type="compositionally biased region" description="Polar residues" evidence="4">
    <location>
        <begin position="866"/>
        <end position="877"/>
    </location>
</feature>
<dbReference type="InterPro" id="IPR015943">
    <property type="entry name" value="WD40/YVTN_repeat-like_dom_sf"/>
</dbReference>
<dbReference type="GO" id="GO:0008139">
    <property type="term" value="F:nuclear localization sequence binding"/>
    <property type="evidence" value="ECO:0007669"/>
    <property type="project" value="TreeGrafter"/>
</dbReference>
<dbReference type="GO" id="GO:0017056">
    <property type="term" value="F:structural constituent of nuclear pore"/>
    <property type="evidence" value="ECO:0007669"/>
    <property type="project" value="TreeGrafter"/>
</dbReference>
<evidence type="ECO:0000256" key="4">
    <source>
        <dbReference type="SAM" id="MobiDB-lite"/>
    </source>
</evidence>
<reference evidence="7" key="2">
    <citation type="journal article" date="2018" name="Nat. Commun.">
        <title>Extreme sensitivity to ultraviolet light in the fungal pathogen causing white-nose syndrome of bats.</title>
        <authorList>
            <person name="Palmer J.M."/>
            <person name="Drees K.P."/>
            <person name="Foster J.T."/>
            <person name="Lindner D.L."/>
        </authorList>
    </citation>
    <scope>NUCLEOTIDE SEQUENCE [LARGE SCALE GENOMIC DNA]</scope>
    <source>
        <strain evidence="7">UAMH 10579</strain>
    </source>
</reference>
<feature type="compositionally biased region" description="Polar residues" evidence="4">
    <location>
        <begin position="1375"/>
        <end position="1405"/>
    </location>
</feature>
<dbReference type="PANTHER" id="PTHR23193">
    <property type="entry name" value="NUCLEAR PORE COMPLEX PROTEIN NUP"/>
    <property type="match status" value="1"/>
</dbReference>
<feature type="region of interest" description="Disordered" evidence="4">
    <location>
        <begin position="750"/>
        <end position="1072"/>
    </location>
</feature>
<keyword evidence="7" id="KW-1185">Reference proteome</keyword>
<feature type="domain" description="Nucleoporin Nup159/Nup146 N-terminal" evidence="5">
    <location>
        <begin position="56"/>
        <end position="436"/>
    </location>
</feature>
<feature type="compositionally biased region" description="Polar residues" evidence="4">
    <location>
        <begin position="922"/>
        <end position="943"/>
    </location>
</feature>
<feature type="compositionally biased region" description="Basic and acidic residues" evidence="4">
    <location>
        <begin position="1104"/>
        <end position="1119"/>
    </location>
</feature>
<feature type="region of interest" description="Disordered" evidence="4">
    <location>
        <begin position="507"/>
        <end position="555"/>
    </location>
</feature>
<organism evidence="6 7">
    <name type="scientific">Pseudogymnoascus verrucosus</name>
    <dbReference type="NCBI Taxonomy" id="342668"/>
    <lineage>
        <taxon>Eukaryota</taxon>
        <taxon>Fungi</taxon>
        <taxon>Dikarya</taxon>
        <taxon>Ascomycota</taxon>
        <taxon>Pezizomycotina</taxon>
        <taxon>Leotiomycetes</taxon>
        <taxon>Thelebolales</taxon>
        <taxon>Thelebolaceae</taxon>
        <taxon>Pseudogymnoascus</taxon>
    </lineage>
</organism>
<dbReference type="InterPro" id="IPR039462">
    <property type="entry name" value="Nup159/Nup146_N"/>
</dbReference>
<evidence type="ECO:0000256" key="2">
    <source>
        <dbReference type="ARBA" id="ARBA00022448"/>
    </source>
</evidence>
<protein>
    <recommendedName>
        <fullName evidence="5">Nucleoporin Nup159/Nup146 N-terminal domain-containing protein</fullName>
    </recommendedName>
</protein>
<dbReference type="EMBL" id="KV460273">
    <property type="protein sequence ID" value="PQM43945.1"/>
    <property type="molecule type" value="Genomic_DNA"/>
</dbReference>
<dbReference type="RefSeq" id="XP_059320273.1">
    <property type="nucleotide sequence ID" value="XM_059464290.1"/>
</dbReference>
<feature type="region of interest" description="Disordered" evidence="4">
    <location>
        <begin position="1098"/>
        <end position="1121"/>
    </location>
</feature>
<feature type="region of interest" description="Disordered" evidence="4">
    <location>
        <begin position="576"/>
        <end position="596"/>
    </location>
</feature>
<dbReference type="STRING" id="342668.A0A2P6FH24"/>
<dbReference type="Pfam" id="PF16755">
    <property type="entry name" value="Beta-prop_NUP159_NUP214"/>
    <property type="match status" value="1"/>
</dbReference>
<feature type="region of interest" description="Disordered" evidence="4">
    <location>
        <begin position="701"/>
        <end position="735"/>
    </location>
</feature>
<comment type="subcellular location">
    <subcellularLocation>
        <location evidence="1">Nucleus</location>
    </subcellularLocation>
</comment>
<accession>A0A2P6FH24</accession>
<evidence type="ECO:0000256" key="3">
    <source>
        <dbReference type="ARBA" id="ARBA00023242"/>
    </source>
</evidence>
<keyword evidence="2" id="KW-0813">Transport</keyword>
<name>A0A2P6FH24_9PEZI</name>
<dbReference type="GeneID" id="28843454"/>
<feature type="compositionally biased region" description="Low complexity" evidence="4">
    <location>
        <begin position="580"/>
        <end position="596"/>
    </location>
</feature>
<dbReference type="Gene3D" id="2.130.10.10">
    <property type="entry name" value="YVTN repeat-like/Quinoprotein amine dehydrogenase"/>
    <property type="match status" value="1"/>
</dbReference>
<keyword evidence="3" id="KW-0539">Nucleus</keyword>
<feature type="compositionally biased region" description="Low complexity" evidence="4">
    <location>
        <begin position="1053"/>
        <end position="1062"/>
    </location>
</feature>
<dbReference type="GO" id="GO:0005643">
    <property type="term" value="C:nuclear pore"/>
    <property type="evidence" value="ECO:0007669"/>
    <property type="project" value="TreeGrafter"/>
</dbReference>
<dbReference type="Proteomes" id="UP000091956">
    <property type="component" value="Unassembled WGS sequence"/>
</dbReference>
<proteinExistence type="predicted"/>
<dbReference type="GO" id="GO:0006405">
    <property type="term" value="P:RNA export from nucleus"/>
    <property type="evidence" value="ECO:0007669"/>
    <property type="project" value="TreeGrafter"/>
</dbReference>
<evidence type="ECO:0000259" key="5">
    <source>
        <dbReference type="Pfam" id="PF16755"/>
    </source>
</evidence>
<evidence type="ECO:0000313" key="7">
    <source>
        <dbReference type="Proteomes" id="UP000091956"/>
    </source>
</evidence>